<accession>A0A8J7A988</accession>
<protein>
    <submittedName>
        <fullName evidence="1">DUF433 domain-containing protein</fullName>
    </submittedName>
</protein>
<organism evidence="1 2">
    <name type="scientific">Desmonostoc muscorum LEGE 12446</name>
    <dbReference type="NCBI Taxonomy" id="1828758"/>
    <lineage>
        <taxon>Bacteria</taxon>
        <taxon>Bacillati</taxon>
        <taxon>Cyanobacteriota</taxon>
        <taxon>Cyanophyceae</taxon>
        <taxon>Nostocales</taxon>
        <taxon>Nostocaceae</taxon>
        <taxon>Desmonostoc</taxon>
    </lineage>
</organism>
<dbReference type="AlphaFoldDB" id="A0A8J7A988"/>
<gene>
    <name evidence="1" type="ORF">IQ276_06415</name>
</gene>
<dbReference type="InterPro" id="IPR009057">
    <property type="entry name" value="Homeodomain-like_sf"/>
</dbReference>
<sequence length="181" mass="21240">MYIETFTPTEAAAFIELPTKKIYKEVEYRILPEYNPPRLNFAALVYLRLIKEIDFFNVDFRLYLYQSLVRALEQNLPTIEIARFIKIEVEPIAKEVLEFINCFQLWKENLVSDPNIMGGEAVFPNSRLTVRHIGSMLDRGESIEIIHEDYPYLTEEDIKFAQVYVKAYPSVGRPKKNQIPD</sequence>
<name>A0A8J7A988_DESMC</name>
<dbReference type="PANTHER" id="PTHR34849">
    <property type="entry name" value="SSL5025 PROTEIN"/>
    <property type="match status" value="1"/>
</dbReference>
<dbReference type="Proteomes" id="UP000622533">
    <property type="component" value="Unassembled WGS sequence"/>
</dbReference>
<keyword evidence="2" id="KW-1185">Reference proteome</keyword>
<reference evidence="1" key="1">
    <citation type="submission" date="2020-10" db="EMBL/GenBank/DDBJ databases">
        <authorList>
            <person name="Castelo-Branco R."/>
            <person name="Eusebio N."/>
            <person name="Adriana R."/>
            <person name="Vieira A."/>
            <person name="Brugerolle De Fraissinette N."/>
            <person name="Rezende De Castro R."/>
            <person name="Schneider M.P."/>
            <person name="Vasconcelos V."/>
            <person name="Leao P.N."/>
        </authorList>
    </citation>
    <scope>NUCLEOTIDE SEQUENCE</scope>
    <source>
        <strain evidence="1">LEGE 12446</strain>
    </source>
</reference>
<dbReference type="PANTHER" id="PTHR34849:SF3">
    <property type="entry name" value="SSR2962 PROTEIN"/>
    <property type="match status" value="1"/>
</dbReference>
<dbReference type="RefSeq" id="WP_193914526.1">
    <property type="nucleotide sequence ID" value="NZ_JADEXS020000001.1"/>
</dbReference>
<dbReference type="SUPFAM" id="SSF46689">
    <property type="entry name" value="Homeodomain-like"/>
    <property type="match status" value="1"/>
</dbReference>
<dbReference type="InterPro" id="IPR036388">
    <property type="entry name" value="WH-like_DNA-bd_sf"/>
</dbReference>
<dbReference type="InterPro" id="IPR007367">
    <property type="entry name" value="DUF433"/>
</dbReference>
<dbReference type="Pfam" id="PF04255">
    <property type="entry name" value="DUF433"/>
    <property type="match status" value="1"/>
</dbReference>
<dbReference type="EMBL" id="JADEXS010000057">
    <property type="protein sequence ID" value="MBE9022078.1"/>
    <property type="molecule type" value="Genomic_DNA"/>
</dbReference>
<dbReference type="Gene3D" id="1.10.10.10">
    <property type="entry name" value="Winged helix-like DNA-binding domain superfamily/Winged helix DNA-binding domain"/>
    <property type="match status" value="1"/>
</dbReference>
<evidence type="ECO:0000313" key="2">
    <source>
        <dbReference type="Proteomes" id="UP000622533"/>
    </source>
</evidence>
<proteinExistence type="predicted"/>
<comment type="caution">
    <text evidence="1">The sequence shown here is derived from an EMBL/GenBank/DDBJ whole genome shotgun (WGS) entry which is preliminary data.</text>
</comment>
<evidence type="ECO:0000313" key="1">
    <source>
        <dbReference type="EMBL" id="MBE9022078.1"/>
    </source>
</evidence>